<dbReference type="GO" id="GO:0003697">
    <property type="term" value="F:single-stranded DNA binding"/>
    <property type="evidence" value="ECO:0007669"/>
    <property type="project" value="TreeGrafter"/>
</dbReference>
<dbReference type="PROSITE" id="PS00842">
    <property type="entry name" value="XPG_2"/>
    <property type="match status" value="1"/>
</dbReference>
<keyword evidence="4" id="KW-0540">Nuclease</keyword>
<feature type="region of interest" description="Disordered" evidence="14">
    <location>
        <begin position="178"/>
        <end position="215"/>
    </location>
</feature>
<keyword evidence="5" id="KW-0479">Metal-binding</keyword>
<evidence type="ECO:0000256" key="10">
    <source>
        <dbReference type="ARBA" id="ARBA00023204"/>
    </source>
</evidence>
<dbReference type="InterPro" id="IPR029060">
    <property type="entry name" value="PIN-like_dom_sf"/>
</dbReference>
<dbReference type="CDD" id="cd09904">
    <property type="entry name" value="H3TH_XPG"/>
    <property type="match status" value="1"/>
</dbReference>
<gene>
    <name evidence="16" type="ORF">OBRU01_19103</name>
</gene>
<dbReference type="GO" id="GO:0006281">
    <property type="term" value="P:DNA repair"/>
    <property type="evidence" value="ECO:0007669"/>
    <property type="project" value="UniProtKB-KW"/>
</dbReference>
<organism evidence="16 17">
    <name type="scientific">Operophtera brumata</name>
    <name type="common">Winter moth</name>
    <name type="synonym">Phalaena brumata</name>
    <dbReference type="NCBI Taxonomy" id="104452"/>
    <lineage>
        <taxon>Eukaryota</taxon>
        <taxon>Metazoa</taxon>
        <taxon>Ecdysozoa</taxon>
        <taxon>Arthropoda</taxon>
        <taxon>Hexapoda</taxon>
        <taxon>Insecta</taxon>
        <taxon>Pterygota</taxon>
        <taxon>Neoptera</taxon>
        <taxon>Endopterygota</taxon>
        <taxon>Lepidoptera</taxon>
        <taxon>Glossata</taxon>
        <taxon>Ditrysia</taxon>
        <taxon>Geometroidea</taxon>
        <taxon>Geometridae</taxon>
        <taxon>Larentiinae</taxon>
        <taxon>Operophtera</taxon>
    </lineage>
</organism>
<evidence type="ECO:0000256" key="3">
    <source>
        <dbReference type="ARBA" id="ARBA00022553"/>
    </source>
</evidence>
<dbReference type="AlphaFoldDB" id="A0A0L7KXA7"/>
<dbReference type="InterPro" id="IPR019974">
    <property type="entry name" value="XPG_CS"/>
</dbReference>
<evidence type="ECO:0000256" key="13">
    <source>
        <dbReference type="SAM" id="Coils"/>
    </source>
</evidence>
<comment type="subcellular location">
    <subcellularLocation>
        <location evidence="2">Nucleus</location>
    </subcellularLocation>
</comment>
<keyword evidence="13" id="KW-0175">Coiled coil</keyword>
<dbReference type="GO" id="GO:0000400">
    <property type="term" value="F:four-way junction DNA binding"/>
    <property type="evidence" value="ECO:0007669"/>
    <property type="project" value="UniProtKB-ARBA"/>
</dbReference>
<sequence length="1027" mass="115777">MMVKNLSNSEDEGSSSSSSIVDLHSIDLESQNFKTLPTKEKYDLLLELKETRKMNSWGKLHELPKKSDNFSDFQTEKEMGDAGMSLNELESLLNEEGIDTKIETLPTRRIASNNSTRYLLINDVKQALADAKKKIEENVASTSKDNGETTNTGNAKKDELEDDLEKAIKMSLECTNEADTTANNSKTDDSWTSYMSDSESGSKTDSEDGEGCEAPDMTSAKAYIMQYCDFTNKFIDNIVSSRNKSTKSKKKSKVDEILEDMNMKRSQMVDNGAHLSSSDDECSHNNSESDVVEVNTSSALDAMPVNVDTTEASIVVLENPSQDVITLDSSIEESPEKVINFKETHSENQGESSDDDFEDVPVIDNRPVVDLTLNVNEDPEDDIQMTNGENQGESSDDYFKDVPQIEHRLGKITSPERSNNQNDEESDSTDDDFEDVPEINNKPVVELTLNVNEAPEDDIFADIFTEQAQANIPNQIAVALKIDSKTKQGHAIIHEQDDDELQKAIMMSLECVAEDNIPVANVREYEAIPKDDVMGIKKPEKGKELQTDTSSKEKSITVESLNEILSAESSKQSNIVIQRDCKETSPKQSEDKANVPISTEQLNNMVEEIQSEEQGLEQEKGRLDRIGRNITEQMTKEAQELLQIFGIPYIVAPMEAEAQCAFLESVNLTDGTITDDSDIWLFGGRTVYKNFFNQKKHVLQFLAERIEKSFNLSREQLVLLALLVGSDYTTGVDGIGPVTALEILASFPFNKRKLSEASKQARYTQVTTGLQEFKQWVRGGKRTDNTSLKKKLRNISLNDEFPSVRVVQAYLEPNIEQSEDKFSWGELDITVLRDYTKAKFGWSQNKLDEIIKPVLKRMVERKSQKSMQDYFKKKINFQSLEDQMSKRVKAAVQRMGPELPIEEAQSIASETKHKAKRKINKGKESVVGPSKAKNKRTDDSVLKTLSVKVVSEVKDGKSEFDIKINKTDRFQEIIPQREKDKQSLFQNKMKAIELFRRTNIDKRKKITKRKPLLPKDRAELSESSDSN</sequence>
<feature type="compositionally biased region" description="Polar residues" evidence="14">
    <location>
        <begin position="178"/>
        <end position="199"/>
    </location>
</feature>
<protein>
    <submittedName>
        <fullName evidence="16">DNA-repair protein complementing XP-G cells</fullName>
    </submittedName>
</protein>
<feature type="region of interest" description="Disordered" evidence="14">
    <location>
        <begin position="342"/>
        <end position="441"/>
    </location>
</feature>
<keyword evidence="10" id="KW-0234">DNA repair</keyword>
<comment type="caution">
    <text evidence="16">The sequence shown here is derived from an EMBL/GenBank/DDBJ whole genome shotgun (WGS) entry which is preliminary data.</text>
</comment>
<evidence type="ECO:0000313" key="16">
    <source>
        <dbReference type="EMBL" id="KOB67908.1"/>
    </source>
</evidence>
<dbReference type="STRING" id="104452.A0A0L7KXA7"/>
<dbReference type="GO" id="GO:0008821">
    <property type="term" value="F:crossover junction DNA endonuclease activity"/>
    <property type="evidence" value="ECO:0007669"/>
    <property type="project" value="UniProtKB-ARBA"/>
</dbReference>
<evidence type="ECO:0000256" key="7">
    <source>
        <dbReference type="ARBA" id="ARBA00022763"/>
    </source>
</evidence>
<evidence type="ECO:0000256" key="8">
    <source>
        <dbReference type="ARBA" id="ARBA00022801"/>
    </source>
</evidence>
<feature type="compositionally biased region" description="Polar residues" evidence="14">
    <location>
        <begin position="384"/>
        <end position="393"/>
    </location>
</feature>
<evidence type="ECO:0000256" key="4">
    <source>
        <dbReference type="ARBA" id="ARBA00022722"/>
    </source>
</evidence>
<evidence type="ECO:0000256" key="5">
    <source>
        <dbReference type="ARBA" id="ARBA00022723"/>
    </source>
</evidence>
<name>A0A0L7KXA7_OPEBR</name>
<keyword evidence="7" id="KW-0227">DNA damage</keyword>
<evidence type="ECO:0000256" key="1">
    <source>
        <dbReference type="ARBA" id="ARBA00001946"/>
    </source>
</evidence>
<evidence type="ECO:0000256" key="2">
    <source>
        <dbReference type="ARBA" id="ARBA00004123"/>
    </source>
</evidence>
<dbReference type="GO" id="GO:0005634">
    <property type="term" value="C:nucleus"/>
    <property type="evidence" value="ECO:0007669"/>
    <property type="project" value="UniProtKB-SubCell"/>
</dbReference>
<feature type="compositionally biased region" description="Polar residues" evidence="14">
    <location>
        <begin position="139"/>
        <end position="154"/>
    </location>
</feature>
<comment type="similarity">
    <text evidence="12">Belongs to the XPG/RAD2 endonuclease family. GEN subfamily.</text>
</comment>
<evidence type="ECO:0000256" key="12">
    <source>
        <dbReference type="ARBA" id="ARBA00038112"/>
    </source>
</evidence>
<feature type="compositionally biased region" description="Acidic residues" evidence="14">
    <location>
        <begin position="352"/>
        <end position="361"/>
    </location>
</feature>
<dbReference type="PANTHER" id="PTHR16171">
    <property type="entry name" value="DNA REPAIR PROTEIN COMPLEMENTING XP-G CELLS-RELATED"/>
    <property type="match status" value="1"/>
</dbReference>
<evidence type="ECO:0000313" key="17">
    <source>
        <dbReference type="Proteomes" id="UP000037510"/>
    </source>
</evidence>
<dbReference type="Gene3D" id="3.40.50.1010">
    <property type="entry name" value="5'-nuclease"/>
    <property type="match status" value="1"/>
</dbReference>
<accession>A0A0L7KXA7</accession>
<dbReference type="SUPFAM" id="SSF47807">
    <property type="entry name" value="5' to 3' exonuclease, C-terminal subdomain"/>
    <property type="match status" value="1"/>
</dbReference>
<dbReference type="Gene3D" id="1.10.150.20">
    <property type="entry name" value="5' to 3' exonuclease, C-terminal subdomain"/>
    <property type="match status" value="1"/>
</dbReference>
<dbReference type="PRINTS" id="PR00853">
    <property type="entry name" value="XPGRADSUPER"/>
</dbReference>
<feature type="region of interest" description="Disordered" evidence="14">
    <location>
        <begin position="1"/>
        <end position="20"/>
    </location>
</feature>
<feature type="compositionally biased region" description="Acidic residues" evidence="14">
    <location>
        <begin position="422"/>
        <end position="437"/>
    </location>
</feature>
<dbReference type="PROSITE" id="PS50330">
    <property type="entry name" value="UIM"/>
    <property type="match status" value="1"/>
</dbReference>
<evidence type="ECO:0000259" key="15">
    <source>
        <dbReference type="SMART" id="SM00484"/>
    </source>
</evidence>
<evidence type="ECO:0000256" key="6">
    <source>
        <dbReference type="ARBA" id="ARBA00022759"/>
    </source>
</evidence>
<dbReference type="GO" id="GO:0046872">
    <property type="term" value="F:metal ion binding"/>
    <property type="evidence" value="ECO:0007669"/>
    <property type="project" value="UniProtKB-KW"/>
</dbReference>
<dbReference type="EMBL" id="JTDY01004651">
    <property type="protein sequence ID" value="KOB67908.1"/>
    <property type="molecule type" value="Genomic_DNA"/>
</dbReference>
<dbReference type="GO" id="GO:0017108">
    <property type="term" value="F:5'-flap endonuclease activity"/>
    <property type="evidence" value="ECO:0007669"/>
    <property type="project" value="UniProtKB-ARBA"/>
</dbReference>
<feature type="region of interest" description="Disordered" evidence="14">
    <location>
        <begin position="139"/>
        <end position="160"/>
    </location>
</feature>
<dbReference type="Pfam" id="PF00867">
    <property type="entry name" value="XPG_I"/>
    <property type="match status" value="1"/>
</dbReference>
<keyword evidence="8" id="KW-0378">Hydrolase</keyword>
<proteinExistence type="inferred from homology"/>
<dbReference type="InterPro" id="IPR006084">
    <property type="entry name" value="XPG/Rad2"/>
</dbReference>
<keyword evidence="6" id="KW-0255">Endonuclease</keyword>
<reference evidence="16 17" key="1">
    <citation type="journal article" date="2015" name="Genome Biol. Evol.">
        <title>The genome of winter moth (Operophtera brumata) provides a genomic perspective on sexual dimorphism and phenology.</title>
        <authorList>
            <person name="Derks M.F."/>
            <person name="Smit S."/>
            <person name="Salis L."/>
            <person name="Schijlen E."/>
            <person name="Bossers A."/>
            <person name="Mateman C."/>
            <person name="Pijl A.S."/>
            <person name="de Ridder D."/>
            <person name="Groenen M.A."/>
            <person name="Visser M.E."/>
            <person name="Megens H.J."/>
        </authorList>
    </citation>
    <scope>NUCLEOTIDE SEQUENCE [LARGE SCALE GENOMIC DNA]</scope>
    <source>
        <strain evidence="16">WM2013NL</strain>
        <tissue evidence="16">Head and thorax</tissue>
    </source>
</reference>
<feature type="coiled-coil region" evidence="13">
    <location>
        <begin position="599"/>
        <end position="626"/>
    </location>
</feature>
<feature type="domain" description="XPG-I" evidence="15">
    <location>
        <begin position="643"/>
        <end position="712"/>
    </location>
</feature>
<keyword evidence="3" id="KW-0597">Phosphoprotein</keyword>
<evidence type="ECO:0000256" key="9">
    <source>
        <dbReference type="ARBA" id="ARBA00022842"/>
    </source>
</evidence>
<dbReference type="InterPro" id="IPR036279">
    <property type="entry name" value="5-3_exonuclease_C_sf"/>
</dbReference>
<evidence type="ECO:0000256" key="11">
    <source>
        <dbReference type="ARBA" id="ARBA00023242"/>
    </source>
</evidence>
<feature type="region of interest" description="Disordered" evidence="14">
    <location>
        <begin position="914"/>
        <end position="937"/>
    </location>
</feature>
<keyword evidence="17" id="KW-1185">Reference proteome</keyword>
<dbReference type="InterPro" id="IPR008918">
    <property type="entry name" value="HhH2"/>
</dbReference>
<keyword evidence="9" id="KW-0460">Magnesium</keyword>
<dbReference type="CDD" id="cd09868">
    <property type="entry name" value="PIN_XPG_RAD2"/>
    <property type="match status" value="1"/>
</dbReference>
<feature type="region of interest" description="Disordered" evidence="14">
    <location>
        <begin position="1005"/>
        <end position="1027"/>
    </location>
</feature>
<dbReference type="SMART" id="SM00279">
    <property type="entry name" value="HhH2"/>
    <property type="match status" value="1"/>
</dbReference>
<dbReference type="SUPFAM" id="SSF88723">
    <property type="entry name" value="PIN domain-like"/>
    <property type="match status" value="1"/>
</dbReference>
<dbReference type="PANTHER" id="PTHR16171:SF7">
    <property type="entry name" value="DNA REPAIR PROTEIN RAD2"/>
    <property type="match status" value="1"/>
</dbReference>
<dbReference type="SMART" id="SM00726">
    <property type="entry name" value="UIM"/>
    <property type="match status" value="2"/>
</dbReference>
<dbReference type="Proteomes" id="UP000037510">
    <property type="component" value="Unassembled WGS sequence"/>
</dbReference>
<feature type="compositionally biased region" description="Basic and acidic residues" evidence="14">
    <location>
        <begin position="397"/>
        <end position="409"/>
    </location>
</feature>
<evidence type="ECO:0000256" key="14">
    <source>
        <dbReference type="SAM" id="MobiDB-lite"/>
    </source>
</evidence>
<comment type="cofactor">
    <cofactor evidence="1">
        <name>Mg(2+)</name>
        <dbReference type="ChEBI" id="CHEBI:18420"/>
    </cofactor>
</comment>
<dbReference type="InterPro" id="IPR003903">
    <property type="entry name" value="UIM_dom"/>
</dbReference>
<dbReference type="InterPro" id="IPR006086">
    <property type="entry name" value="XPG-I_dom"/>
</dbReference>
<dbReference type="FunFam" id="1.10.150.20:FF:000030">
    <property type="entry name" value="Flap endonuclease GEN-like 1"/>
    <property type="match status" value="1"/>
</dbReference>
<keyword evidence="11" id="KW-0539">Nucleus</keyword>
<dbReference type="SMART" id="SM00484">
    <property type="entry name" value="XPGI"/>
    <property type="match status" value="1"/>
</dbReference>